<protein>
    <recommendedName>
        <fullName evidence="5">HdeD family acid-resistance protein</fullName>
    </recommendedName>
</protein>
<feature type="transmembrane region" description="Helical" evidence="2">
    <location>
        <begin position="100"/>
        <end position="119"/>
    </location>
</feature>
<feature type="transmembrane region" description="Helical" evidence="2">
    <location>
        <begin position="41"/>
        <end position="62"/>
    </location>
</feature>
<gene>
    <name evidence="3" type="ORF">C1I64_18700</name>
</gene>
<keyword evidence="2" id="KW-0472">Membrane</keyword>
<evidence type="ECO:0000256" key="2">
    <source>
        <dbReference type="SAM" id="Phobius"/>
    </source>
</evidence>
<dbReference type="KEGG" id="rfs:C1I64_18700"/>
<keyword evidence="2" id="KW-0812">Transmembrane</keyword>
<accession>A0A3T0T5G5</accession>
<name>A0A3T0T5G5_9MICO</name>
<feature type="transmembrane region" description="Helical" evidence="2">
    <location>
        <begin position="180"/>
        <end position="201"/>
    </location>
</feature>
<organism evidence="3 4">
    <name type="scientific">Rathayibacter festucae DSM 15932</name>
    <dbReference type="NCBI Taxonomy" id="1328866"/>
    <lineage>
        <taxon>Bacteria</taxon>
        <taxon>Bacillati</taxon>
        <taxon>Actinomycetota</taxon>
        <taxon>Actinomycetes</taxon>
        <taxon>Micrococcales</taxon>
        <taxon>Microbacteriaceae</taxon>
        <taxon>Rathayibacter</taxon>
    </lineage>
</organism>
<dbReference type="EMBL" id="CP028137">
    <property type="protein sequence ID" value="AZZ53858.1"/>
    <property type="molecule type" value="Genomic_DNA"/>
</dbReference>
<feature type="compositionally biased region" description="Low complexity" evidence="1">
    <location>
        <begin position="10"/>
        <end position="22"/>
    </location>
</feature>
<evidence type="ECO:0000313" key="4">
    <source>
        <dbReference type="Proteomes" id="UP000285317"/>
    </source>
</evidence>
<sequence length="223" mass="22218">MRDTAPTDPATPLGPRPRATPTRPHHQRGLTVAEADTASRLWTLHLARAAVAAVAGVVITFSPDHGPAFGFAVFAGFAILSGAVALVIGLRTLAGRGRTLALASAGVTLAAAVLALVALPVAALLPFIALIAGWALVSGSLEFSSGRRGTGLSARDAVIVGLGTALLGAVFALLPPHPVVSVGLLGAYAVMLAVFLAIAAFSLKWAAGADAAAPSTPTTGGDR</sequence>
<dbReference type="Proteomes" id="UP000285317">
    <property type="component" value="Chromosome"/>
</dbReference>
<feature type="transmembrane region" description="Helical" evidence="2">
    <location>
        <begin position="68"/>
        <end position="88"/>
    </location>
</feature>
<evidence type="ECO:0000256" key="1">
    <source>
        <dbReference type="SAM" id="MobiDB-lite"/>
    </source>
</evidence>
<feature type="region of interest" description="Disordered" evidence="1">
    <location>
        <begin position="1"/>
        <end position="29"/>
    </location>
</feature>
<reference evidence="3 4" key="1">
    <citation type="submission" date="2018-03" db="EMBL/GenBank/DDBJ databases">
        <title>Bacteriophage NCPPB3778 and a type I-E CRISPR drive the evolution of the US Biological Select Agent, Rathayibacter toxicus.</title>
        <authorList>
            <person name="Davis E.W.II."/>
            <person name="Tabima J.F."/>
            <person name="Weisberg A.J."/>
            <person name="Dantas Lopes L."/>
            <person name="Wiseman M.S."/>
            <person name="Wiseman M.S."/>
            <person name="Pupko T."/>
            <person name="Belcher M.S."/>
            <person name="Sechler A.J."/>
            <person name="Tancos M.A."/>
            <person name="Schroeder B.K."/>
            <person name="Murray T.D."/>
            <person name="Luster D.G."/>
            <person name="Schneider W.L."/>
            <person name="Rogers E."/>
            <person name="Andreote F.D."/>
            <person name="Grunwald N.J."/>
            <person name="Putnam M.L."/>
            <person name="Chang J.H."/>
        </authorList>
    </citation>
    <scope>NUCLEOTIDE SEQUENCE [LARGE SCALE GENOMIC DNA]</scope>
    <source>
        <strain evidence="3 4">DSM 15932</strain>
    </source>
</reference>
<evidence type="ECO:0008006" key="5">
    <source>
        <dbReference type="Google" id="ProtNLM"/>
    </source>
</evidence>
<feature type="transmembrane region" description="Helical" evidence="2">
    <location>
        <begin position="157"/>
        <end position="174"/>
    </location>
</feature>
<keyword evidence="2" id="KW-1133">Transmembrane helix</keyword>
<proteinExistence type="predicted"/>
<dbReference type="AlphaFoldDB" id="A0A3T0T5G5"/>
<evidence type="ECO:0000313" key="3">
    <source>
        <dbReference type="EMBL" id="AZZ53858.1"/>
    </source>
</evidence>